<proteinExistence type="predicted"/>
<dbReference type="PANTHER" id="PTHR46623">
    <property type="entry name" value="CARBOXYMETHYLENEBUTENOLIDASE-RELATED"/>
    <property type="match status" value="1"/>
</dbReference>
<protein>
    <submittedName>
        <fullName evidence="2">Phospholipase/carboxylesterase</fullName>
    </submittedName>
</protein>
<dbReference type="Gene3D" id="3.40.50.1820">
    <property type="entry name" value="alpha/beta hydrolase"/>
    <property type="match status" value="1"/>
</dbReference>
<evidence type="ECO:0000313" key="2">
    <source>
        <dbReference type="EMBL" id="KLV27373.1"/>
    </source>
</evidence>
<keyword evidence="3" id="KW-1185">Reference proteome</keyword>
<dbReference type="AlphaFoldDB" id="A0A0J1IN86"/>
<dbReference type="Proteomes" id="UP000036045">
    <property type="component" value="Unassembled WGS sequence"/>
</dbReference>
<dbReference type="SUPFAM" id="SSF53474">
    <property type="entry name" value="alpha/beta-Hydrolases"/>
    <property type="match status" value="1"/>
</dbReference>
<accession>A0A0J1IN86</accession>
<gene>
    <name evidence="2" type="ORF">ABW02_06080</name>
</gene>
<reference evidence="2 3" key="1">
    <citation type="submission" date="2015-05" db="EMBL/GenBank/DDBJ databases">
        <title>Whole genome sequence and identification of bacterial endophytes from Costus igneus.</title>
        <authorList>
            <person name="Lee Y.P."/>
            <person name="Gan H.M."/>
            <person name="Eng W."/>
            <person name="Wheatley M.S."/>
            <person name="Caraballo A."/>
            <person name="Polter S."/>
            <person name="Savka M.A."/>
            <person name="Hudson A.O."/>
        </authorList>
    </citation>
    <scope>NUCLEOTIDE SEQUENCE [LARGE SCALE GENOMIC DNA]</scope>
    <source>
        <strain evidence="2 3">RIT379</strain>
    </source>
</reference>
<evidence type="ECO:0000259" key="1">
    <source>
        <dbReference type="Pfam" id="PF01738"/>
    </source>
</evidence>
<dbReference type="OrthoDB" id="31158at2"/>
<organism evidence="2 3">
    <name type="scientific">Niallia circulans</name>
    <name type="common">Bacillus circulans</name>
    <dbReference type="NCBI Taxonomy" id="1397"/>
    <lineage>
        <taxon>Bacteria</taxon>
        <taxon>Bacillati</taxon>
        <taxon>Bacillota</taxon>
        <taxon>Bacilli</taxon>
        <taxon>Bacillales</taxon>
        <taxon>Bacillaceae</taxon>
        <taxon>Niallia</taxon>
    </lineage>
</organism>
<dbReference type="InterPro" id="IPR029058">
    <property type="entry name" value="AB_hydrolase_fold"/>
</dbReference>
<dbReference type="InterPro" id="IPR002925">
    <property type="entry name" value="Dienelactn_hydro"/>
</dbReference>
<dbReference type="EMBL" id="LDPH01000004">
    <property type="protein sequence ID" value="KLV27373.1"/>
    <property type="molecule type" value="Genomic_DNA"/>
</dbReference>
<evidence type="ECO:0000313" key="3">
    <source>
        <dbReference type="Proteomes" id="UP000036045"/>
    </source>
</evidence>
<dbReference type="InterPro" id="IPR051049">
    <property type="entry name" value="Dienelactone_hydrolase-like"/>
</dbReference>
<dbReference type="GO" id="GO:0016787">
    <property type="term" value="F:hydrolase activity"/>
    <property type="evidence" value="ECO:0007669"/>
    <property type="project" value="InterPro"/>
</dbReference>
<feature type="domain" description="Dienelactone hydrolase" evidence="1">
    <location>
        <begin position="15"/>
        <end position="220"/>
    </location>
</feature>
<sequence length="242" mass="28173">MIGEWKFYQSTKNIQNKDKIVILYHGWGGTAKGYIELAEEVAQEGYGVLIPDILYHDERFPLEDHFDYNITQQYFWDTIFHTIDEFNDFLGVVGIKKNSIILIGNSMGGFIANGIFAKEPDISGLANINGSGSFLLTEKLFRIRDDREEMSQEEEKLLKKYDPINTTRSLSPVLLMHGDSDTIIPIESQENYYKYLSQEKGRTNVEWGIFEKVNHAFTPEMVEKLIAWLKEIKNKDEWIRWT</sequence>
<name>A0A0J1IN86_NIACI</name>
<dbReference type="Pfam" id="PF01738">
    <property type="entry name" value="DLH"/>
    <property type="match status" value="1"/>
</dbReference>
<dbReference type="PATRIC" id="fig|1397.4.peg.3875"/>
<dbReference type="PANTHER" id="PTHR46623:SF6">
    <property type="entry name" value="ALPHA_BETA-HYDROLASES SUPERFAMILY PROTEIN"/>
    <property type="match status" value="1"/>
</dbReference>
<comment type="caution">
    <text evidence="2">The sequence shown here is derived from an EMBL/GenBank/DDBJ whole genome shotgun (WGS) entry which is preliminary data.</text>
</comment>